<reference evidence="1 2" key="1">
    <citation type="submission" date="2023-04" db="EMBL/GenBank/DDBJ databases">
        <title>Bacteroides pacosi sp. nov., isolated from the fecal material of an alpaca.</title>
        <authorList>
            <person name="Miller S."/>
            <person name="Hendry M."/>
            <person name="King J."/>
            <person name="Sankaranarayanan K."/>
            <person name="Lawson P.A."/>
        </authorList>
    </citation>
    <scope>NUCLEOTIDE SEQUENCE [LARGE SCALE GENOMIC DNA]</scope>
    <source>
        <strain evidence="1 2">A2-P53</strain>
    </source>
</reference>
<protein>
    <recommendedName>
        <fullName evidence="3">DUF4313 domain-containing protein</fullName>
    </recommendedName>
</protein>
<keyword evidence="2" id="KW-1185">Reference proteome</keyword>
<name>A0ABU5HTM4_9BACE</name>
<dbReference type="RefSeq" id="WP_322019660.1">
    <property type="nucleotide sequence ID" value="NZ_JARZAK010000011.1"/>
</dbReference>
<proteinExistence type="predicted"/>
<evidence type="ECO:0000313" key="2">
    <source>
        <dbReference type="Proteomes" id="UP001292913"/>
    </source>
</evidence>
<gene>
    <name evidence="1" type="ORF">QHG74_16745</name>
</gene>
<sequence length="114" mass="13429">MTKCNMRIPELVFDKEGENLYHIYLFFIEDKWWCFGYSAHYLSMIYPQLEAVNAKSEGPAESIPCVYVPERYLVNLTDRYDTLVSDTCLQVSPPPAVYSYRKEYDNWCTQLTVC</sequence>
<evidence type="ECO:0008006" key="3">
    <source>
        <dbReference type="Google" id="ProtNLM"/>
    </source>
</evidence>
<accession>A0ABU5HTM4</accession>
<organism evidence="1 2">
    <name type="scientific">Bacteroides vicugnae</name>
    <dbReference type="NCBI Taxonomy" id="3037989"/>
    <lineage>
        <taxon>Bacteria</taxon>
        <taxon>Pseudomonadati</taxon>
        <taxon>Bacteroidota</taxon>
        <taxon>Bacteroidia</taxon>
        <taxon>Bacteroidales</taxon>
        <taxon>Bacteroidaceae</taxon>
        <taxon>Bacteroides</taxon>
    </lineage>
</organism>
<dbReference type="EMBL" id="JARZAK010000011">
    <property type="protein sequence ID" value="MDY7259360.1"/>
    <property type="molecule type" value="Genomic_DNA"/>
</dbReference>
<dbReference type="Proteomes" id="UP001292913">
    <property type="component" value="Unassembled WGS sequence"/>
</dbReference>
<evidence type="ECO:0000313" key="1">
    <source>
        <dbReference type="EMBL" id="MDY7259360.1"/>
    </source>
</evidence>
<comment type="caution">
    <text evidence="1">The sequence shown here is derived from an EMBL/GenBank/DDBJ whole genome shotgun (WGS) entry which is preliminary data.</text>
</comment>